<name>A0A8S3WPF7_PARAO</name>
<dbReference type="InterPro" id="IPR029526">
    <property type="entry name" value="PGBD"/>
</dbReference>
<accession>A0A8S3WPF7</accession>
<dbReference type="Pfam" id="PF13843">
    <property type="entry name" value="DDE_Tnp_1_7"/>
    <property type="match status" value="1"/>
</dbReference>
<proteinExistence type="predicted"/>
<evidence type="ECO:0000313" key="3">
    <source>
        <dbReference type="Proteomes" id="UP000691718"/>
    </source>
</evidence>
<dbReference type="Proteomes" id="UP000691718">
    <property type="component" value="Unassembled WGS sequence"/>
</dbReference>
<dbReference type="PANTHER" id="PTHR47055">
    <property type="entry name" value="DDE_TNP_1_7 DOMAIN-CONTAINING PROTEIN"/>
    <property type="match status" value="1"/>
</dbReference>
<evidence type="ECO:0000259" key="1">
    <source>
        <dbReference type="Pfam" id="PF13843"/>
    </source>
</evidence>
<evidence type="ECO:0000313" key="2">
    <source>
        <dbReference type="EMBL" id="CAG4973430.1"/>
    </source>
</evidence>
<dbReference type="InterPro" id="IPR052638">
    <property type="entry name" value="PiggyBac_TE-derived"/>
</dbReference>
<dbReference type="EMBL" id="CAJQZP010000637">
    <property type="protein sequence ID" value="CAG4973430.1"/>
    <property type="molecule type" value="Genomic_DNA"/>
</dbReference>
<dbReference type="GO" id="GO:0043565">
    <property type="term" value="F:sequence-specific DNA binding"/>
    <property type="evidence" value="ECO:0007669"/>
    <property type="project" value="TreeGrafter"/>
</dbReference>
<comment type="caution">
    <text evidence="2">The sequence shown here is derived from an EMBL/GenBank/DDBJ whole genome shotgun (WGS) entry which is preliminary data.</text>
</comment>
<dbReference type="PANTHER" id="PTHR47055:SF3">
    <property type="entry name" value="PHORBOL-ESTER_DAG-TYPE DOMAIN-CONTAINING PROTEIN"/>
    <property type="match status" value="1"/>
</dbReference>
<protein>
    <submittedName>
        <fullName evidence="2">(apollo) hypothetical protein</fullName>
    </submittedName>
</protein>
<sequence length="448" mass="51780">MDPVQKKYKKALKMSEIVHHLQDIGDSSDEELNEIEVAILPPDEVEFSCTIDNVAENHPTQTTSWTSKTVTWRKCEPVHSEIQLESNTDKQCLKNMITELEGNSAVEIFENLLYDETLEYIVHETVTYAKHYKNDLNFNLTITVDEVIVKYFGHHEIKQFIKGKLVRFGYKLWALCGVSGYCYNFSLYPGKDAPTSASSNDGLGATVVKKLLEVYTDPRAHVVYFDKFFSSMQLLIDLKSQGFRATGKVRENRTKMSIMTKQEMKKKDQGFSDYPFDKNNEILCVKWHDINVVCLLTNFDSVEPLVKTNRYSKKEKAKVAVNQPMLIHNYNKNMGGVDKHDWLISKYPICFRGKKCYWSFVIRILDMSLVNAWIIYNQINKDETIPLLDFRRRVCFAWTKISKGKASQPTSCPSEVLLLPVRFDNVGHYMTKRANRGVVKDKVVRKNL</sequence>
<dbReference type="OrthoDB" id="6904672at2759"/>
<keyword evidence="3" id="KW-1185">Reference proteome</keyword>
<organism evidence="2 3">
    <name type="scientific">Parnassius apollo</name>
    <name type="common">Apollo butterfly</name>
    <name type="synonym">Papilio apollo</name>
    <dbReference type="NCBI Taxonomy" id="110799"/>
    <lineage>
        <taxon>Eukaryota</taxon>
        <taxon>Metazoa</taxon>
        <taxon>Ecdysozoa</taxon>
        <taxon>Arthropoda</taxon>
        <taxon>Hexapoda</taxon>
        <taxon>Insecta</taxon>
        <taxon>Pterygota</taxon>
        <taxon>Neoptera</taxon>
        <taxon>Endopterygota</taxon>
        <taxon>Lepidoptera</taxon>
        <taxon>Glossata</taxon>
        <taxon>Ditrysia</taxon>
        <taxon>Papilionoidea</taxon>
        <taxon>Papilionidae</taxon>
        <taxon>Parnassiinae</taxon>
        <taxon>Parnassini</taxon>
        <taxon>Parnassius</taxon>
        <taxon>Parnassius</taxon>
    </lineage>
</organism>
<dbReference type="AlphaFoldDB" id="A0A8S3WPF7"/>
<feature type="domain" description="PiggyBac transposable element-derived protein" evidence="1">
    <location>
        <begin position="141"/>
        <end position="373"/>
    </location>
</feature>
<gene>
    <name evidence="2" type="ORF">PAPOLLO_LOCUS8752</name>
</gene>
<reference evidence="2" key="1">
    <citation type="submission" date="2021-04" db="EMBL/GenBank/DDBJ databases">
        <authorList>
            <person name="Tunstrom K."/>
        </authorList>
    </citation>
    <scope>NUCLEOTIDE SEQUENCE</scope>
</reference>